<evidence type="ECO:0000313" key="2">
    <source>
        <dbReference type="Proteomes" id="UP000050761"/>
    </source>
</evidence>
<dbReference type="GO" id="GO:0047756">
    <property type="term" value="F:chondroitin 4-sulfotransferase activity"/>
    <property type="evidence" value="ECO:0007669"/>
    <property type="project" value="InterPro"/>
</dbReference>
<dbReference type="Proteomes" id="UP000050761">
    <property type="component" value="Unassembled WGS sequence"/>
</dbReference>
<dbReference type="PANTHER" id="PTHR22900">
    <property type="entry name" value="PROTEIN CBG14245-RELATED"/>
    <property type="match status" value="1"/>
</dbReference>
<dbReference type="WBParaSite" id="HPBE_0000576601-mRNA-1">
    <property type="protein sequence ID" value="HPBE_0000576601-mRNA-1"/>
    <property type="gene ID" value="HPBE_0000576601"/>
</dbReference>
<gene>
    <name evidence="1" type="ORF">HPBE_LOCUS5767</name>
</gene>
<dbReference type="AlphaFoldDB" id="A0A183FGI4"/>
<accession>A0A3P7WWP5</accession>
<keyword evidence="2" id="KW-1185">Reference proteome</keyword>
<dbReference type="Pfam" id="PF03567">
    <property type="entry name" value="Sulfotransfer_2"/>
    <property type="match status" value="1"/>
</dbReference>
<organism evidence="2 3">
    <name type="scientific">Heligmosomoides polygyrus</name>
    <name type="common">Parasitic roundworm</name>
    <dbReference type="NCBI Taxonomy" id="6339"/>
    <lineage>
        <taxon>Eukaryota</taxon>
        <taxon>Metazoa</taxon>
        <taxon>Ecdysozoa</taxon>
        <taxon>Nematoda</taxon>
        <taxon>Chromadorea</taxon>
        <taxon>Rhabditida</taxon>
        <taxon>Rhabditina</taxon>
        <taxon>Rhabditomorpha</taxon>
        <taxon>Strongyloidea</taxon>
        <taxon>Heligmosomidae</taxon>
        <taxon>Heligmosomoides</taxon>
    </lineage>
</organism>
<dbReference type="InterPro" id="IPR005331">
    <property type="entry name" value="Sulfotransferase"/>
</dbReference>
<reference evidence="3" key="2">
    <citation type="submission" date="2019-09" db="UniProtKB">
        <authorList>
            <consortium name="WormBaseParasite"/>
        </authorList>
    </citation>
    <scope>IDENTIFICATION</scope>
</reference>
<dbReference type="GO" id="GO:0016020">
    <property type="term" value="C:membrane"/>
    <property type="evidence" value="ECO:0007669"/>
    <property type="project" value="InterPro"/>
</dbReference>
<dbReference type="InterPro" id="IPR007669">
    <property type="entry name" value="Chst-1-like"/>
</dbReference>
<name>A0A183FGI4_HELPZ</name>
<dbReference type="PANTHER" id="PTHR22900:SF5">
    <property type="entry name" value="PROTEIN CBG14245"/>
    <property type="match status" value="1"/>
</dbReference>
<dbReference type="OrthoDB" id="408912at2759"/>
<dbReference type="EMBL" id="UZAH01025536">
    <property type="protein sequence ID" value="VDO65751.1"/>
    <property type="molecule type" value="Genomic_DNA"/>
</dbReference>
<dbReference type="GO" id="GO:1902884">
    <property type="term" value="P:positive regulation of response to oxidative stress"/>
    <property type="evidence" value="ECO:0007669"/>
    <property type="project" value="InterPro"/>
</dbReference>
<dbReference type="GO" id="GO:0050650">
    <property type="term" value="P:chondroitin sulfate proteoglycan biosynthetic process"/>
    <property type="evidence" value="ECO:0007669"/>
    <property type="project" value="InterPro"/>
</dbReference>
<sequence>MESRFGVQALPEYGLATCQIEKSMTTMRDAIFCYLADPKLFLQRKRTLQSEFWSTRFCGWENYYTNISRLEAEKHRSFVKFAIIRDPVDRFLSGFVDKCLQEPDQFAREFRCLGCAEDLLCFAERLFHLLYRMALKREHIEREVWYVARHFAPQTWYCDFKTHLTDYTIIKHHPGANNTQLLAVSLDGILERVKVSPKNRRFIHKEITSKRIPEKLSVFPAIVKPPSSMGEILFRGQNSARQ</sequence>
<protein>
    <submittedName>
        <fullName evidence="3">Sulfotransfer_1 domain-containing protein</fullName>
    </submittedName>
</protein>
<proteinExistence type="predicted"/>
<evidence type="ECO:0000313" key="3">
    <source>
        <dbReference type="WBParaSite" id="HPBE_0000576601-mRNA-1"/>
    </source>
</evidence>
<reference evidence="1 2" key="1">
    <citation type="submission" date="2018-11" db="EMBL/GenBank/DDBJ databases">
        <authorList>
            <consortium name="Pathogen Informatics"/>
        </authorList>
    </citation>
    <scope>NUCLEOTIDE SEQUENCE [LARGE SCALE GENOMIC DNA]</scope>
</reference>
<accession>A0A183FGI4</accession>
<evidence type="ECO:0000313" key="1">
    <source>
        <dbReference type="EMBL" id="VDO65751.1"/>
    </source>
</evidence>